<dbReference type="EMBL" id="BA000004">
    <property type="protein sequence ID" value="BAB05388.1"/>
    <property type="molecule type" value="Genomic_DNA"/>
</dbReference>
<dbReference type="HOGENOM" id="CLU_1040727_0_0_9"/>
<dbReference type="InterPro" id="IPR011990">
    <property type="entry name" value="TPR-like_helical_dom_sf"/>
</dbReference>
<dbReference type="STRING" id="272558.gene:10727567"/>
<dbReference type="InterPro" id="IPR019734">
    <property type="entry name" value="TPR_rpt"/>
</dbReference>
<dbReference type="RefSeq" id="WP_010897831.1">
    <property type="nucleotide sequence ID" value="NC_002570.2"/>
</dbReference>
<dbReference type="InterPro" id="IPR051012">
    <property type="entry name" value="CellSynth/LPSAsmb/PSIAsmb"/>
</dbReference>
<dbReference type="PANTHER" id="PTHR45586">
    <property type="entry name" value="TPR REPEAT-CONTAINING PROTEIN PA4667"/>
    <property type="match status" value="1"/>
</dbReference>
<dbReference type="Proteomes" id="UP000001258">
    <property type="component" value="Chromosome"/>
</dbReference>
<dbReference type="SMR" id="Q9KCA4"/>
<sequence length="267" mass="29958">MRLIEQAIEKIESGQVTEGLTALEEAAKTANHEMKYTVAETYYELGHLDKAQAIIDELLMLYPDEGGLYTFAAEILIDLNKEDEAIEMLNEIKEQDPAFLQAQLLLADLYQLQSLDEVAEQKLLKAYEVAPDEPIISFGLGEFYLERGDYIKSIPHLKRAKHGGLTNDQVNVSLKLAEAYSGSGQFEEALPHYDEGLKQKLDPHGLFGYGYTAYLLGDYVLAIEQFQALKALDPDFYDPIPVFGEGFRRGKSFRGSNGCFKRGDDRG</sequence>
<keyword evidence="1" id="KW-0677">Repeat</keyword>
<evidence type="ECO:0000256" key="2">
    <source>
        <dbReference type="ARBA" id="ARBA00022803"/>
    </source>
</evidence>
<evidence type="ECO:0000313" key="4">
    <source>
        <dbReference type="Proteomes" id="UP000001258"/>
    </source>
</evidence>
<dbReference type="PANTHER" id="PTHR45586:SF1">
    <property type="entry name" value="LIPOPOLYSACCHARIDE ASSEMBLY PROTEIN B"/>
    <property type="match status" value="1"/>
</dbReference>
<name>Q9KCA4_HALH5</name>
<dbReference type="Pfam" id="PF13432">
    <property type="entry name" value="TPR_16"/>
    <property type="match status" value="1"/>
</dbReference>
<keyword evidence="4" id="KW-1185">Reference proteome</keyword>
<protein>
    <submittedName>
        <fullName evidence="3">BH1669 protein</fullName>
    </submittedName>
</protein>
<dbReference type="Pfam" id="PF25058">
    <property type="entry name" value="ARM_TT21"/>
    <property type="match status" value="1"/>
</dbReference>
<dbReference type="AlphaFoldDB" id="Q9KCA4"/>
<dbReference type="SUPFAM" id="SSF48452">
    <property type="entry name" value="TPR-like"/>
    <property type="match status" value="1"/>
</dbReference>
<dbReference type="eggNOG" id="COG0457">
    <property type="taxonomic scope" value="Bacteria"/>
</dbReference>
<gene>
    <name evidence="3" type="ordered locus">BH1669</name>
</gene>
<accession>Q9KCA4</accession>
<dbReference type="Gene3D" id="1.25.40.10">
    <property type="entry name" value="Tetratricopeptide repeat domain"/>
    <property type="match status" value="2"/>
</dbReference>
<reference evidence="3 4" key="1">
    <citation type="journal article" date="2000" name="Nucleic Acids Res.">
        <title>Complete genome sequence of the alkaliphilic bacterium Bacillus halodurans and genomic sequence comparison with Bacillus subtilis.</title>
        <authorList>
            <person name="Takami H."/>
            <person name="Nakasone K."/>
            <person name="Takaki Y."/>
            <person name="Maeno G."/>
            <person name="Sasaki R."/>
            <person name="Masui N."/>
            <person name="Fuji F."/>
            <person name="Hirama C."/>
            <person name="Nakamura Y."/>
            <person name="Ogasawara N."/>
            <person name="Kuhara S."/>
            <person name="Horikoshi K."/>
        </authorList>
    </citation>
    <scope>NUCLEOTIDE SEQUENCE [LARGE SCALE GENOMIC DNA]</scope>
    <source>
        <strain evidence="4">ATCC BAA-125 / DSM 18197 / FERM 7344 / JCM 9153 / C-125</strain>
    </source>
</reference>
<organism evidence="3 4">
    <name type="scientific">Halalkalibacterium halodurans (strain ATCC BAA-125 / DSM 18197 / FERM 7344 / JCM 9153 / C-125)</name>
    <name type="common">Bacillus halodurans</name>
    <dbReference type="NCBI Taxonomy" id="272558"/>
    <lineage>
        <taxon>Bacteria</taxon>
        <taxon>Bacillati</taxon>
        <taxon>Bacillota</taxon>
        <taxon>Bacilli</taxon>
        <taxon>Bacillales</taxon>
        <taxon>Bacillaceae</taxon>
        <taxon>Halalkalibacterium (ex Joshi et al. 2022)</taxon>
    </lineage>
</organism>
<dbReference type="KEGG" id="bha:BH1669"/>
<keyword evidence="2" id="KW-0802">TPR repeat</keyword>
<evidence type="ECO:0000256" key="1">
    <source>
        <dbReference type="ARBA" id="ARBA00022737"/>
    </source>
</evidence>
<evidence type="ECO:0000313" key="3">
    <source>
        <dbReference type="EMBL" id="BAB05388.1"/>
    </source>
</evidence>
<dbReference type="SMART" id="SM00028">
    <property type="entry name" value="TPR"/>
    <property type="match status" value="4"/>
</dbReference>
<proteinExistence type="predicted"/>
<dbReference type="PIR" id="E83858">
    <property type="entry name" value="E83858"/>
</dbReference>